<dbReference type="STRING" id="354355.SAMN05660816_02030"/>
<evidence type="ECO:0000313" key="1">
    <source>
        <dbReference type="EMBL" id="OQP39806.1"/>
    </source>
</evidence>
<accession>A0A1V9E113</accession>
<dbReference type="Proteomes" id="UP000192610">
    <property type="component" value="Unassembled WGS sequence"/>
</dbReference>
<sequence length="174" mass="18920">MALTGLIVLMVAVSCRNRTTTPPVAVTPPDDSLPVPRAVQILPDSSVACLLDSSANIRVPANFASHPIVTVSGDVFLRTAEHGLTIQTPLFIITVQKNSGLHIDAPLHDPWAQVDVVSGQAFIKKSYAPSETDTLGSGQMEMINRNIDLMEKEVFDPGKWQAWVSLHLKSTRLR</sequence>
<name>A0A1V9E113_9BACT</name>
<reference evidence="2" key="1">
    <citation type="submission" date="2016-04" db="EMBL/GenBank/DDBJ databases">
        <authorList>
            <person name="Chen L."/>
            <person name="Zhuang W."/>
            <person name="Wang G."/>
        </authorList>
    </citation>
    <scope>NUCLEOTIDE SEQUENCE [LARGE SCALE GENOMIC DNA]</scope>
    <source>
        <strain evidence="2">17621</strain>
    </source>
</reference>
<proteinExistence type="predicted"/>
<organism evidence="1 2">
    <name type="scientific">Niastella yeongjuensis</name>
    <dbReference type="NCBI Taxonomy" id="354355"/>
    <lineage>
        <taxon>Bacteria</taxon>
        <taxon>Pseudomonadati</taxon>
        <taxon>Bacteroidota</taxon>
        <taxon>Chitinophagia</taxon>
        <taxon>Chitinophagales</taxon>
        <taxon>Chitinophagaceae</taxon>
        <taxon>Niastella</taxon>
    </lineage>
</organism>
<protein>
    <recommendedName>
        <fullName evidence="3">FecR protein domain-containing protein</fullName>
    </recommendedName>
</protein>
<comment type="caution">
    <text evidence="1">The sequence shown here is derived from an EMBL/GenBank/DDBJ whole genome shotgun (WGS) entry which is preliminary data.</text>
</comment>
<dbReference type="AlphaFoldDB" id="A0A1V9E113"/>
<evidence type="ECO:0000313" key="2">
    <source>
        <dbReference type="Proteomes" id="UP000192610"/>
    </source>
</evidence>
<keyword evidence="2" id="KW-1185">Reference proteome</keyword>
<evidence type="ECO:0008006" key="3">
    <source>
        <dbReference type="Google" id="ProtNLM"/>
    </source>
</evidence>
<dbReference type="EMBL" id="LVXG01000078">
    <property type="protein sequence ID" value="OQP39806.1"/>
    <property type="molecule type" value="Genomic_DNA"/>
</dbReference>
<gene>
    <name evidence="1" type="ORF">A4H97_16420</name>
</gene>